<dbReference type="Pfam" id="PF23231">
    <property type="entry name" value="HAT_Syf1_CNRKL1_C"/>
    <property type="match status" value="1"/>
</dbReference>
<evidence type="ECO:0000256" key="10">
    <source>
        <dbReference type="ARBA" id="ARBA00067212"/>
    </source>
</evidence>
<dbReference type="FunFam" id="1.25.40.10:FF:000038">
    <property type="entry name" value="Putative pre-mRNA-splicing factor SYF1"/>
    <property type="match status" value="1"/>
</dbReference>
<feature type="domain" description="Pre-mRNA-splicing factor SYF1 central HAT repeats" evidence="11">
    <location>
        <begin position="173"/>
        <end position="382"/>
    </location>
</feature>
<dbReference type="InterPro" id="IPR045075">
    <property type="entry name" value="Syf1-like"/>
</dbReference>
<comment type="subunit">
    <text evidence="3">Associated with the spliceosome.</text>
</comment>
<dbReference type="SUPFAM" id="SSF48452">
    <property type="entry name" value="TPR-like"/>
    <property type="match status" value="5"/>
</dbReference>
<dbReference type="FunFam" id="1.25.40.10:FF:000182">
    <property type="entry name" value="Pre-mRNA-splicing factor SYF1"/>
    <property type="match status" value="1"/>
</dbReference>
<dbReference type="InterPro" id="IPR003107">
    <property type="entry name" value="HAT"/>
</dbReference>
<keyword evidence="7" id="KW-0508">mRNA splicing</keyword>
<proteinExistence type="inferred from homology"/>
<feature type="domain" description="Pre-mRNA-splicing factor Syf1-like N-terminal HAT-repeats" evidence="13">
    <location>
        <begin position="9"/>
        <end position="170"/>
    </location>
</feature>
<dbReference type="GO" id="GO:0071014">
    <property type="term" value="C:post-mRNA release spliceosomal complex"/>
    <property type="evidence" value="ECO:0007669"/>
    <property type="project" value="TreeGrafter"/>
</dbReference>
<dbReference type="Gene3D" id="1.25.40.10">
    <property type="entry name" value="Tetratricopeptide repeat domain"/>
    <property type="match status" value="5"/>
</dbReference>
<reference evidence="14 15" key="1">
    <citation type="journal article" date="2023" name="BMC Biol.">
        <title>The compact genome of the sponge Oopsacas minuta (Hexactinellida) is lacking key metazoan core genes.</title>
        <authorList>
            <person name="Santini S."/>
            <person name="Schenkelaars Q."/>
            <person name="Jourda C."/>
            <person name="Duchesne M."/>
            <person name="Belahbib H."/>
            <person name="Rocher C."/>
            <person name="Selva M."/>
            <person name="Riesgo A."/>
            <person name="Vervoort M."/>
            <person name="Leys S.P."/>
            <person name="Kodjabachian L."/>
            <person name="Le Bivic A."/>
            <person name="Borchiellini C."/>
            <person name="Claverie J.M."/>
            <person name="Renard E."/>
        </authorList>
    </citation>
    <scope>NUCLEOTIDE SEQUENCE [LARGE SCALE GENOMIC DNA]</scope>
    <source>
        <strain evidence="14">SPO-2</strain>
    </source>
</reference>
<evidence type="ECO:0000256" key="6">
    <source>
        <dbReference type="ARBA" id="ARBA00022737"/>
    </source>
</evidence>
<evidence type="ECO:0000259" key="11">
    <source>
        <dbReference type="Pfam" id="PF23220"/>
    </source>
</evidence>
<gene>
    <name evidence="14" type="ORF">LOD99_13149</name>
</gene>
<dbReference type="FunFam" id="1.25.40.10:FF:000023">
    <property type="entry name" value="Pre-mRNA-splicing factor SYF1"/>
    <property type="match status" value="1"/>
</dbReference>
<dbReference type="SMART" id="SM00386">
    <property type="entry name" value="HAT"/>
    <property type="match status" value="13"/>
</dbReference>
<evidence type="ECO:0000256" key="4">
    <source>
        <dbReference type="ARBA" id="ARBA00022664"/>
    </source>
</evidence>
<keyword evidence="4" id="KW-0507">mRNA processing</keyword>
<dbReference type="PANTHER" id="PTHR11246">
    <property type="entry name" value="PRE-MRNA SPLICING FACTOR"/>
    <property type="match status" value="1"/>
</dbReference>
<dbReference type="AlphaFoldDB" id="A0AAV7JB75"/>
<dbReference type="EMBL" id="JAKMXF010000365">
    <property type="protein sequence ID" value="KAI6645891.1"/>
    <property type="molecule type" value="Genomic_DNA"/>
</dbReference>
<dbReference type="PANTHER" id="PTHR11246:SF5">
    <property type="entry name" value="PRE-MRNA-SPLICING FACTOR SYF1"/>
    <property type="match status" value="1"/>
</dbReference>
<evidence type="ECO:0000256" key="1">
    <source>
        <dbReference type="ARBA" id="ARBA00004123"/>
    </source>
</evidence>
<comment type="caution">
    <text evidence="14">The sequence shown here is derived from an EMBL/GenBank/DDBJ whole genome shotgun (WGS) entry which is preliminary data.</text>
</comment>
<protein>
    <recommendedName>
        <fullName evidence="9">Pre-mRNA-splicing factor SYF1</fullName>
    </recommendedName>
    <alternativeName>
        <fullName evidence="10">Pre-mRNA-splicing factor syf1</fullName>
    </alternativeName>
</protein>
<keyword evidence="5" id="KW-0747">Spliceosome</keyword>
<evidence type="ECO:0000256" key="8">
    <source>
        <dbReference type="ARBA" id="ARBA00023242"/>
    </source>
</evidence>
<dbReference type="GO" id="GO:0071007">
    <property type="term" value="C:U2-type catalytic step 2 spliceosome"/>
    <property type="evidence" value="ECO:0007669"/>
    <property type="project" value="TreeGrafter"/>
</dbReference>
<dbReference type="InterPro" id="IPR055433">
    <property type="entry name" value="HAT_Syf1-like_N"/>
</dbReference>
<evidence type="ECO:0000256" key="7">
    <source>
        <dbReference type="ARBA" id="ARBA00023187"/>
    </source>
</evidence>
<dbReference type="FunFam" id="1.25.40.10:FF:000137">
    <property type="entry name" value="Pre-mRNA-splicing factor syf1"/>
    <property type="match status" value="1"/>
</dbReference>
<keyword evidence="8" id="KW-0539">Nucleus</keyword>
<dbReference type="Pfam" id="PF23220">
    <property type="entry name" value="HAT_Syf1_M"/>
    <property type="match status" value="1"/>
</dbReference>
<evidence type="ECO:0000313" key="14">
    <source>
        <dbReference type="EMBL" id="KAI6645891.1"/>
    </source>
</evidence>
<evidence type="ECO:0000259" key="13">
    <source>
        <dbReference type="Pfam" id="PF23233"/>
    </source>
</evidence>
<evidence type="ECO:0000256" key="9">
    <source>
        <dbReference type="ARBA" id="ARBA00039472"/>
    </source>
</evidence>
<organism evidence="14 15">
    <name type="scientific">Oopsacas minuta</name>
    <dbReference type="NCBI Taxonomy" id="111878"/>
    <lineage>
        <taxon>Eukaryota</taxon>
        <taxon>Metazoa</taxon>
        <taxon>Porifera</taxon>
        <taxon>Hexactinellida</taxon>
        <taxon>Hexasterophora</taxon>
        <taxon>Lyssacinosida</taxon>
        <taxon>Leucopsacidae</taxon>
        <taxon>Oopsacas</taxon>
    </lineage>
</organism>
<dbReference type="Proteomes" id="UP001165289">
    <property type="component" value="Unassembled WGS sequence"/>
</dbReference>
<dbReference type="Pfam" id="PF23233">
    <property type="entry name" value="HAT_Syf1_CNRKL1_N"/>
    <property type="match status" value="1"/>
</dbReference>
<name>A0AAV7JB75_9METZ</name>
<dbReference type="InterPro" id="IPR056350">
    <property type="entry name" value="HAT_Syf1_central"/>
</dbReference>
<comment type="similarity">
    <text evidence="2">Belongs to the crooked-neck family.</text>
</comment>
<evidence type="ECO:0000259" key="12">
    <source>
        <dbReference type="Pfam" id="PF23231"/>
    </source>
</evidence>
<sequence length="745" mass="87810">MVELEIQESDIAFEEELLRNPHSVKLWMRYIDHKSSEGEYSSNDTNLLYERAVRQLPGSYKLWYNYLKSRRTQVRDKPITDVAYDNVNNAFERSLVFLHKMPRIWIDYCKFLVDQCKVTKSRHTFDRALRSLPLTQHKRIWPLFVEFVRSYNLPESTVRVYRRYLKICPEEAEEYIDYLISIDRLDEAACRLVKIINDESFTSKVGKSKHQLWHELCDLISQNPESISSLKVDPIIRGGIAQFTDSRGQLWNALADYHIRAGHFDMARDIYEEGIDTVTTVRDFVQIFEAYSSFEEGLIQQRMEAIQAGDQDQFPTQDEAETDLELKLARYEWLMDRRPLLLNSVLLRQNPHNVNEWHKRVELLKGHPERIIETYTDAVQTVEIELAVGKPHTLWCSFSRFYEDNGQKEEARLVMKKGVQVGYKRVEDLANIWCEWAEMELRLENFEGALDVLKQATALPSRKAAYQDRSEPVQNRVYKSLKVWSMYADLEESLGTFQTTRAVYERTIDLRIATPQIIINYGMFLEENKYFEEAFKAYEKGIALFKWPHVYDLWNTYLCKFTKRYLPLGGKYIERARELFEQALDKCPPNFAKSIYLMYATLEEEHGLARNAMGVYDRATAAVTPEDKLEIFTLYIKRAQEIFGVTYTREIYEKAIEDLPDEPCRVVCMRYAELERALGEIDRARGVYSHAAQISDPRICQDFWETWKDFEVKHGSEDTFREMLRIKRSVQAKFNIQVRGSARQN</sequence>
<evidence type="ECO:0000256" key="2">
    <source>
        <dbReference type="ARBA" id="ARBA00008644"/>
    </source>
</evidence>
<accession>A0AAV7JB75</accession>
<comment type="subcellular location">
    <subcellularLocation>
        <location evidence="1">Nucleus</location>
    </subcellularLocation>
</comment>
<dbReference type="GO" id="GO:0000349">
    <property type="term" value="P:generation of catalytic spliceosome for first transesterification step"/>
    <property type="evidence" value="ECO:0007669"/>
    <property type="project" value="TreeGrafter"/>
</dbReference>
<evidence type="ECO:0000256" key="3">
    <source>
        <dbReference type="ARBA" id="ARBA00011524"/>
    </source>
</evidence>
<evidence type="ECO:0000313" key="15">
    <source>
        <dbReference type="Proteomes" id="UP001165289"/>
    </source>
</evidence>
<feature type="domain" description="Pre-mRNA-splicing factor Syf1/CRNKL1-like C-terminal HAT-repeats" evidence="12">
    <location>
        <begin position="387"/>
        <end position="739"/>
    </location>
</feature>
<keyword evidence="6" id="KW-0677">Repeat</keyword>
<dbReference type="InterPro" id="IPR055430">
    <property type="entry name" value="HAT_Syf1_CNRKL1_C"/>
</dbReference>
<dbReference type="GO" id="GO:0000974">
    <property type="term" value="C:Prp19 complex"/>
    <property type="evidence" value="ECO:0007669"/>
    <property type="project" value="TreeGrafter"/>
</dbReference>
<evidence type="ECO:0000256" key="5">
    <source>
        <dbReference type="ARBA" id="ARBA00022728"/>
    </source>
</evidence>
<keyword evidence="15" id="KW-1185">Reference proteome</keyword>
<dbReference type="InterPro" id="IPR011990">
    <property type="entry name" value="TPR-like_helical_dom_sf"/>
</dbReference>